<keyword evidence="2" id="KW-0812">Transmembrane</keyword>
<dbReference type="AlphaFoldDB" id="A0A419RTB9"/>
<feature type="domain" description="SPOR" evidence="3">
    <location>
        <begin position="156"/>
        <end position="236"/>
    </location>
</feature>
<reference evidence="4 5" key="1">
    <citation type="journal article" date="2017" name="Int. J. Syst. Evol. Microbiol.">
        <title>Erythrobacter aquimixticola sp. nov., isolated from the junction between the ocean and a freshwater spring.</title>
        <authorList>
            <person name="Park S."/>
            <person name="Jung Y.T."/>
            <person name="Choi S.J."/>
            <person name="Yoon J.H."/>
        </authorList>
    </citation>
    <scope>NUCLEOTIDE SEQUENCE [LARGE SCALE GENOMIC DNA]</scope>
    <source>
        <strain evidence="4 5">JSSK-14</strain>
    </source>
</reference>
<feature type="region of interest" description="Disordered" evidence="1">
    <location>
        <begin position="1"/>
        <end position="28"/>
    </location>
</feature>
<feature type="compositionally biased region" description="Acidic residues" evidence="1">
    <location>
        <begin position="1"/>
        <end position="14"/>
    </location>
</feature>
<evidence type="ECO:0000256" key="2">
    <source>
        <dbReference type="SAM" id="Phobius"/>
    </source>
</evidence>
<dbReference type="PROSITE" id="PS51724">
    <property type="entry name" value="SPOR"/>
    <property type="match status" value="1"/>
</dbReference>
<proteinExistence type="predicted"/>
<accession>A0A419RTB9</accession>
<feature type="transmembrane region" description="Helical" evidence="2">
    <location>
        <begin position="50"/>
        <end position="71"/>
    </location>
</feature>
<evidence type="ECO:0000313" key="4">
    <source>
        <dbReference type="EMBL" id="RJY09042.1"/>
    </source>
</evidence>
<dbReference type="Gene3D" id="3.30.70.1070">
    <property type="entry name" value="Sporulation related repeat"/>
    <property type="match status" value="1"/>
</dbReference>
<feature type="compositionally biased region" description="Basic and acidic residues" evidence="1">
    <location>
        <begin position="120"/>
        <end position="138"/>
    </location>
</feature>
<sequence>MTYPGDESDGDLAQDETAHEEQLTLADEDEALPWLEADEYEEEGGFDYRLIFYAIGGLAVIAALLAAIWWFGQGRGEGERVADGSTIEAPDGPYKQRPDDPGGAEVAGTGDQAFQVAEGESTRGRVDGQDGGDSDARPSVDVAQSDADEGQGGADEGPAGAVYVQIGAYGSRSDADAAWSRQAQRYSALSGMSHRVVEADVNGATVFRLQAISGSRSAAEATCRSIRDAGGDCYIR</sequence>
<keyword evidence="2" id="KW-0472">Membrane</keyword>
<dbReference type="Proteomes" id="UP000285232">
    <property type="component" value="Unassembled WGS sequence"/>
</dbReference>
<keyword evidence="5" id="KW-1185">Reference proteome</keyword>
<dbReference type="EMBL" id="RAHX01000001">
    <property type="protein sequence ID" value="RJY09042.1"/>
    <property type="molecule type" value="Genomic_DNA"/>
</dbReference>
<dbReference type="GO" id="GO:0042834">
    <property type="term" value="F:peptidoglycan binding"/>
    <property type="evidence" value="ECO:0007669"/>
    <property type="project" value="InterPro"/>
</dbReference>
<dbReference type="InterPro" id="IPR007730">
    <property type="entry name" value="SPOR-like_dom"/>
</dbReference>
<dbReference type="OrthoDB" id="7390714at2"/>
<evidence type="ECO:0000256" key="1">
    <source>
        <dbReference type="SAM" id="MobiDB-lite"/>
    </source>
</evidence>
<dbReference type="RefSeq" id="WP_120048053.1">
    <property type="nucleotide sequence ID" value="NZ_RAHX01000001.1"/>
</dbReference>
<evidence type="ECO:0000313" key="5">
    <source>
        <dbReference type="Proteomes" id="UP000285232"/>
    </source>
</evidence>
<gene>
    <name evidence="4" type="ORF">D6201_06400</name>
</gene>
<dbReference type="InterPro" id="IPR036680">
    <property type="entry name" value="SPOR-like_sf"/>
</dbReference>
<organism evidence="4 5">
    <name type="scientific">Aurantiacibacter aquimixticola</name>
    <dbReference type="NCBI Taxonomy" id="1958945"/>
    <lineage>
        <taxon>Bacteria</taxon>
        <taxon>Pseudomonadati</taxon>
        <taxon>Pseudomonadota</taxon>
        <taxon>Alphaproteobacteria</taxon>
        <taxon>Sphingomonadales</taxon>
        <taxon>Erythrobacteraceae</taxon>
        <taxon>Aurantiacibacter</taxon>
    </lineage>
</organism>
<feature type="region of interest" description="Disordered" evidence="1">
    <location>
        <begin position="79"/>
        <end position="158"/>
    </location>
</feature>
<evidence type="ECO:0000259" key="3">
    <source>
        <dbReference type="PROSITE" id="PS51724"/>
    </source>
</evidence>
<protein>
    <submittedName>
        <fullName evidence="4">SPOR domain-containing protein</fullName>
    </submittedName>
</protein>
<comment type="caution">
    <text evidence="4">The sequence shown here is derived from an EMBL/GenBank/DDBJ whole genome shotgun (WGS) entry which is preliminary data.</text>
</comment>
<name>A0A419RTB9_9SPHN</name>
<dbReference type="Pfam" id="PF05036">
    <property type="entry name" value="SPOR"/>
    <property type="match status" value="1"/>
</dbReference>
<keyword evidence="2" id="KW-1133">Transmembrane helix</keyword>